<dbReference type="PATRIC" id="fig|647171.4.peg.1441"/>
<dbReference type="Proteomes" id="UP000003706">
    <property type="component" value="Unassembled WGS sequence"/>
</dbReference>
<dbReference type="SUPFAM" id="SSF52540">
    <property type="entry name" value="P-loop containing nucleoside triphosphate hydrolases"/>
    <property type="match status" value="1"/>
</dbReference>
<dbReference type="InterPro" id="IPR011545">
    <property type="entry name" value="DEAD/DEAH_box_helicase_dom"/>
</dbReference>
<dbReference type="Gene3D" id="3.40.50.300">
    <property type="entry name" value="P-loop containing nucleotide triphosphate hydrolases"/>
    <property type="match status" value="1"/>
</dbReference>
<keyword evidence="3" id="KW-1185">Reference proteome</keyword>
<evidence type="ECO:0000259" key="1">
    <source>
        <dbReference type="Pfam" id="PF00270"/>
    </source>
</evidence>
<dbReference type="AlphaFoldDB" id="H1L0A4"/>
<gene>
    <name evidence="2" type="ORF">MetfoDRAFT_1478</name>
</gene>
<comment type="caution">
    <text evidence="2">The sequence shown here is derived from an EMBL/GenBank/DDBJ whole genome shotgun (WGS) entry which is preliminary data.</text>
</comment>
<evidence type="ECO:0000313" key="3">
    <source>
        <dbReference type="Proteomes" id="UP000003706"/>
    </source>
</evidence>
<dbReference type="Pfam" id="PF00270">
    <property type="entry name" value="DEAD"/>
    <property type="match status" value="1"/>
</dbReference>
<dbReference type="GO" id="GO:0005524">
    <property type="term" value="F:ATP binding"/>
    <property type="evidence" value="ECO:0007669"/>
    <property type="project" value="InterPro"/>
</dbReference>
<dbReference type="EMBL" id="AGJL01000040">
    <property type="protein sequence ID" value="EHP85061.1"/>
    <property type="molecule type" value="Genomic_DNA"/>
</dbReference>
<feature type="domain" description="DEAD/DEAH-box helicase" evidence="1">
    <location>
        <begin position="180"/>
        <end position="247"/>
    </location>
</feature>
<dbReference type="STRING" id="647171.MetfoDRAFT_1478"/>
<evidence type="ECO:0000313" key="2">
    <source>
        <dbReference type="EMBL" id="EHP85061.1"/>
    </source>
</evidence>
<name>H1L0A4_9EURY</name>
<sequence length="328" mass="39001">MLTNYIIREYLKNNGINNDYYQLFSLCVKNHHSFINNPIHDFYIEKNQDILKEQFDALNIDFINGILEENNLPTIKGDFSDILECFNELEDIYDELEYEEDNLKYEFYFLYMYLFSLLISSDKEDAIFRDKKINTNPTIPNSIEEYIKNFPKRNEIDYLRTKMFFEVAKKVDEINLEHKIYSLNAPTGMGKTLAIFNFALKLANKIKSEIGIEMKIIYCLPFLSIIDQNYKVLDEVLSEILDKPVSSDILLKHHHLSEVSYKLDENEENVLEEDKSLHLIETWNSKIITTTFMQLFYTIFSNKNKNLKKIPRIKQFNNYLRRNTSNSL</sequence>
<proteinExistence type="predicted"/>
<reference evidence="2 3" key="1">
    <citation type="submission" date="2011-09" db="EMBL/GenBank/DDBJ databases">
        <title>The draft genome of Methanotorris formicicus Mc-S-70.</title>
        <authorList>
            <consortium name="US DOE Joint Genome Institute (JGI-PGF)"/>
            <person name="Lucas S."/>
            <person name="Han J."/>
            <person name="Lapidus A."/>
            <person name="Cheng J.-F."/>
            <person name="Goodwin L."/>
            <person name="Pitluck S."/>
            <person name="Peters L."/>
            <person name="Land M.L."/>
            <person name="Hauser L."/>
            <person name="Sieprawska-Lupa M."/>
            <person name="Takai K."/>
            <person name="Miyazaki J."/>
            <person name="Whitman W."/>
            <person name="Woyke T.J."/>
        </authorList>
    </citation>
    <scope>NUCLEOTIDE SEQUENCE [LARGE SCALE GENOMIC DNA]</scope>
    <source>
        <strain evidence="2 3">Mc-S-70</strain>
    </source>
</reference>
<dbReference type="GO" id="GO:0003676">
    <property type="term" value="F:nucleic acid binding"/>
    <property type="evidence" value="ECO:0007669"/>
    <property type="project" value="InterPro"/>
</dbReference>
<accession>H1L0A4</accession>
<protein>
    <submittedName>
        <fullName evidence="2">CRISPR-associated helicase Cas3</fullName>
    </submittedName>
</protein>
<dbReference type="InterPro" id="IPR027417">
    <property type="entry name" value="P-loop_NTPase"/>
</dbReference>
<organism evidence="2 3">
    <name type="scientific">Methanotorris formicicus Mc-S-70</name>
    <dbReference type="NCBI Taxonomy" id="647171"/>
    <lineage>
        <taxon>Archaea</taxon>
        <taxon>Methanobacteriati</taxon>
        <taxon>Methanobacteriota</taxon>
        <taxon>Methanomada group</taxon>
        <taxon>Methanococci</taxon>
        <taxon>Methanococcales</taxon>
        <taxon>Methanocaldococcaceae</taxon>
        <taxon>Methanotorris</taxon>
    </lineage>
</organism>
<dbReference type="CDD" id="cd09641">
    <property type="entry name" value="Cas3''_I"/>
    <property type="match status" value="1"/>
</dbReference>